<protein>
    <submittedName>
        <fullName evidence="2">Peptidase M16 inactive domain protein</fullName>
        <ecNumber evidence="2">3.4.24.-</ecNumber>
    </submittedName>
</protein>
<accession>C0EG34</accession>
<dbReference type="Proteomes" id="UP000003340">
    <property type="component" value="Unassembled WGS sequence"/>
</dbReference>
<reference evidence="2 3" key="2">
    <citation type="submission" date="2009-02" db="EMBL/GenBank/DDBJ databases">
        <title>Draft genome sequence of Clostridium methylpentosum (DSM 5476).</title>
        <authorList>
            <person name="Sudarsanam P."/>
            <person name="Ley R."/>
            <person name="Guruge J."/>
            <person name="Turnbaugh P.J."/>
            <person name="Mahowald M."/>
            <person name="Liep D."/>
            <person name="Gordon J."/>
        </authorList>
    </citation>
    <scope>NUCLEOTIDE SEQUENCE [LARGE SCALE GENOMIC DNA]</scope>
    <source>
        <strain evidence="2 3">DSM 5476</strain>
    </source>
</reference>
<dbReference type="STRING" id="537013.CLOSTMETH_02826"/>
<evidence type="ECO:0000313" key="2">
    <source>
        <dbReference type="EMBL" id="EEG29555.1"/>
    </source>
</evidence>
<name>C0EG34_9FIRM</name>
<evidence type="ECO:0000313" key="3">
    <source>
        <dbReference type="Proteomes" id="UP000003340"/>
    </source>
</evidence>
<dbReference type="SUPFAM" id="SSF63411">
    <property type="entry name" value="LuxS/MPP-like metallohydrolase"/>
    <property type="match status" value="2"/>
</dbReference>
<dbReference type="InterPro" id="IPR007863">
    <property type="entry name" value="Peptidase_M16_C"/>
</dbReference>
<dbReference type="PANTHER" id="PTHR11851:SF186">
    <property type="entry name" value="INACTIVE METALLOPROTEASE YMFF-RELATED"/>
    <property type="match status" value="1"/>
</dbReference>
<keyword evidence="2" id="KW-0378">Hydrolase</keyword>
<evidence type="ECO:0000259" key="1">
    <source>
        <dbReference type="Pfam" id="PF05193"/>
    </source>
</evidence>
<dbReference type="AlphaFoldDB" id="C0EG34"/>
<feature type="domain" description="Peptidase M16 C-terminal" evidence="1">
    <location>
        <begin position="184"/>
        <end position="356"/>
    </location>
</feature>
<comment type="caution">
    <text evidence="2">The sequence shown here is derived from an EMBL/GenBank/DDBJ whole genome shotgun (WGS) entry which is preliminary data.</text>
</comment>
<dbReference type="eggNOG" id="COG0612">
    <property type="taxonomic scope" value="Bacteria"/>
</dbReference>
<dbReference type="Pfam" id="PF05193">
    <property type="entry name" value="Peptidase_M16_C"/>
    <property type="match status" value="1"/>
</dbReference>
<dbReference type="GO" id="GO:0046872">
    <property type="term" value="F:metal ion binding"/>
    <property type="evidence" value="ECO:0007669"/>
    <property type="project" value="InterPro"/>
</dbReference>
<gene>
    <name evidence="2" type="ORF">CLOSTMETH_02826</name>
</gene>
<dbReference type="HOGENOM" id="CLU_052943_0_0_9"/>
<dbReference type="EMBL" id="ACEC01000095">
    <property type="protein sequence ID" value="EEG29555.1"/>
    <property type="molecule type" value="Genomic_DNA"/>
</dbReference>
<dbReference type="InterPro" id="IPR050361">
    <property type="entry name" value="MPP/UQCRC_Complex"/>
</dbReference>
<dbReference type="NCBIfam" id="NF047422">
    <property type="entry name" value="YfmF_fam"/>
    <property type="match status" value="1"/>
</dbReference>
<dbReference type="InterPro" id="IPR011249">
    <property type="entry name" value="Metalloenz_LuxS/M16"/>
</dbReference>
<dbReference type="GO" id="GO:0016787">
    <property type="term" value="F:hydrolase activity"/>
    <property type="evidence" value="ECO:0007669"/>
    <property type="project" value="UniProtKB-KW"/>
</dbReference>
<reference evidence="2 3" key="1">
    <citation type="submission" date="2009-01" db="EMBL/GenBank/DDBJ databases">
        <authorList>
            <person name="Fulton L."/>
            <person name="Clifton S."/>
            <person name="Fulton B."/>
            <person name="Xu J."/>
            <person name="Minx P."/>
            <person name="Pepin K.H."/>
            <person name="Johnson M."/>
            <person name="Bhonagiri V."/>
            <person name="Nash W.E."/>
            <person name="Mardis E.R."/>
            <person name="Wilson R.K."/>
        </authorList>
    </citation>
    <scope>NUCLEOTIDE SEQUENCE [LARGE SCALE GENOMIC DNA]</scope>
    <source>
        <strain evidence="2 3">DSM 5476</strain>
    </source>
</reference>
<keyword evidence="3" id="KW-1185">Reference proteome</keyword>
<dbReference type="Gene3D" id="3.30.830.10">
    <property type="entry name" value="Metalloenzyme, LuxS/M16 peptidase-like"/>
    <property type="match status" value="2"/>
</dbReference>
<organism evidence="2 3">
    <name type="scientific">[Clostridium] methylpentosum DSM 5476</name>
    <dbReference type="NCBI Taxonomy" id="537013"/>
    <lineage>
        <taxon>Bacteria</taxon>
        <taxon>Bacillati</taxon>
        <taxon>Bacillota</taxon>
        <taxon>Clostridia</taxon>
        <taxon>Eubacteriales</taxon>
        <taxon>Oscillospiraceae</taxon>
        <taxon>Oscillospiraceae incertae sedis</taxon>
    </lineage>
</organism>
<dbReference type="EC" id="3.4.24.-" evidence="2"/>
<sequence>MEYPLKREKIAEGVYFNSIIDKRFKTNRISVNLFLKLDKETATAYAVLPFLLRKGCATCPDFTELNKKLMGLYGAFLGADVRKIGDSQVLNLSISCLDDAYALEQEPLTQQASSILADILLKPAFVEGKFKEDDLKVEKQNLTDLIQSEINDKRSYAIGRLTELMCADEPYGINKYGSIEQAEKLDAEAVTAAYQKMIQTADIQIMYVGSGDHRIALNAFREAFAGVSRENVYQPDTTAGNEVGEVREHTDTFQVAQSKLVLGFRTGSTPQDDHGMRLMTALFGGTPFSKLFLNVRERLSLCYYCAARLDRIKGIVLVDCGVETENIEKAREEILAQLTSLQNGEFTDEELENTKLSLINSMKTVGDSPSYVEVWYLSQICYNTQNTPQNEIDLENKVTRDEVIAAAKQVKLDTVYVLTGKQEEGKGDE</sequence>
<dbReference type="PANTHER" id="PTHR11851">
    <property type="entry name" value="METALLOPROTEASE"/>
    <property type="match status" value="1"/>
</dbReference>
<proteinExistence type="predicted"/>